<dbReference type="GO" id="GO:0016627">
    <property type="term" value="F:oxidoreductase activity, acting on the CH-CH group of donors"/>
    <property type="evidence" value="ECO:0007669"/>
    <property type="project" value="TreeGrafter"/>
</dbReference>
<dbReference type="Pfam" id="PF01243">
    <property type="entry name" value="PNPOx_N"/>
    <property type="match status" value="1"/>
</dbReference>
<dbReference type="InterPro" id="IPR011576">
    <property type="entry name" value="Pyridox_Oxase_N"/>
</dbReference>
<dbReference type="SUPFAM" id="SSF50475">
    <property type="entry name" value="FMN-binding split barrel"/>
    <property type="match status" value="1"/>
</dbReference>
<accession>L9Z4B4</accession>
<keyword evidence="5" id="KW-1185">Reference proteome</keyword>
<dbReference type="Gene3D" id="2.30.110.10">
    <property type="entry name" value="Electron Transport, Fmn-binding Protein, Chain A"/>
    <property type="match status" value="1"/>
</dbReference>
<dbReference type="GO" id="GO:0005829">
    <property type="term" value="C:cytosol"/>
    <property type="evidence" value="ECO:0007669"/>
    <property type="project" value="TreeGrafter"/>
</dbReference>
<dbReference type="PATRIC" id="fig|1230459.4.peg.1766"/>
<dbReference type="InterPro" id="IPR052019">
    <property type="entry name" value="F420H2_bilvrd_red/Heme_oxyg"/>
</dbReference>
<dbReference type="InterPro" id="IPR012349">
    <property type="entry name" value="Split_barrel_FMN-bd"/>
</dbReference>
<feature type="region of interest" description="Disordered" evidence="2">
    <location>
        <begin position="62"/>
        <end position="81"/>
    </location>
</feature>
<sequence length="187" mass="20674">MLRFQPTEPTAFRQHAVRYPMTPEERAFLERARVAALATVDAEGRPHVVPICFAVLAPAARSTRPEPANARGTGNGAPDDETDGIALVSAIDEKPKSTVDLQRVRNVRANPRVTVLVDRYREDWSRLAWLQGRGRARILESDASSHADAVSALKAKYDQYGHHELGDRPIVSIAIERTVSWGALTDE</sequence>
<proteinExistence type="predicted"/>
<dbReference type="InterPro" id="IPR019967">
    <property type="entry name" value="F420-dep_enz_PPOX_Rv0121"/>
</dbReference>
<dbReference type="GO" id="GO:0070967">
    <property type="term" value="F:coenzyme F420 binding"/>
    <property type="evidence" value="ECO:0007669"/>
    <property type="project" value="TreeGrafter"/>
</dbReference>
<comment type="caution">
    <text evidence="4">The sequence shown here is derived from an EMBL/GenBank/DDBJ whole genome shotgun (WGS) entry which is preliminary data.</text>
</comment>
<dbReference type="Proteomes" id="UP000011592">
    <property type="component" value="Unassembled WGS sequence"/>
</dbReference>
<dbReference type="PANTHER" id="PTHR35176:SF6">
    <property type="entry name" value="HEME OXYGENASE HI_0854-RELATED"/>
    <property type="match status" value="1"/>
</dbReference>
<organism evidence="4 5">
    <name type="scientific">Natrinema gari JCM 14663</name>
    <dbReference type="NCBI Taxonomy" id="1230459"/>
    <lineage>
        <taxon>Archaea</taxon>
        <taxon>Methanobacteriati</taxon>
        <taxon>Methanobacteriota</taxon>
        <taxon>Stenosarchaea group</taxon>
        <taxon>Halobacteria</taxon>
        <taxon>Halobacteriales</taxon>
        <taxon>Natrialbaceae</taxon>
        <taxon>Natrinema</taxon>
    </lineage>
</organism>
<name>L9Z4B4_9EURY</name>
<protein>
    <submittedName>
        <fullName evidence="4">PPOX class F420-dependent enzyme</fullName>
    </submittedName>
</protein>
<reference evidence="4 5" key="1">
    <citation type="journal article" date="2014" name="PLoS Genet.">
        <title>Phylogenetically driven sequencing of extremely halophilic archaea reveals strategies for static and dynamic osmo-response.</title>
        <authorList>
            <person name="Becker E.A."/>
            <person name="Seitzer P.M."/>
            <person name="Tritt A."/>
            <person name="Larsen D."/>
            <person name="Krusor M."/>
            <person name="Yao A.I."/>
            <person name="Wu D."/>
            <person name="Madern D."/>
            <person name="Eisen J.A."/>
            <person name="Darling A.E."/>
            <person name="Facciotti M.T."/>
        </authorList>
    </citation>
    <scope>NUCLEOTIDE SEQUENCE [LARGE SCALE GENOMIC DNA]</scope>
    <source>
        <strain evidence="4 5">JCM 14663</strain>
    </source>
</reference>
<dbReference type="AlphaFoldDB" id="L9Z4B4"/>
<dbReference type="NCBIfam" id="TIGR03668">
    <property type="entry name" value="Rv0121_F420"/>
    <property type="match status" value="1"/>
</dbReference>
<evidence type="ECO:0000313" key="5">
    <source>
        <dbReference type="Proteomes" id="UP000011592"/>
    </source>
</evidence>
<feature type="domain" description="Pyridoxamine 5'-phosphate oxidase N-terminal" evidence="3">
    <location>
        <begin position="21"/>
        <end position="181"/>
    </location>
</feature>
<evidence type="ECO:0000313" key="4">
    <source>
        <dbReference type="EMBL" id="ELY80492.1"/>
    </source>
</evidence>
<keyword evidence="1" id="KW-0560">Oxidoreductase</keyword>
<dbReference type="EMBL" id="AOIJ01000046">
    <property type="protein sequence ID" value="ELY80492.1"/>
    <property type="molecule type" value="Genomic_DNA"/>
</dbReference>
<gene>
    <name evidence="4" type="ORF">C486_08835</name>
</gene>
<dbReference type="PANTHER" id="PTHR35176">
    <property type="entry name" value="HEME OXYGENASE HI_0854-RELATED"/>
    <property type="match status" value="1"/>
</dbReference>
<evidence type="ECO:0000256" key="1">
    <source>
        <dbReference type="ARBA" id="ARBA00023002"/>
    </source>
</evidence>
<evidence type="ECO:0000259" key="3">
    <source>
        <dbReference type="Pfam" id="PF01243"/>
    </source>
</evidence>
<evidence type="ECO:0000256" key="2">
    <source>
        <dbReference type="SAM" id="MobiDB-lite"/>
    </source>
</evidence>